<keyword evidence="2" id="KW-1185">Reference proteome</keyword>
<protein>
    <submittedName>
        <fullName evidence="1">Uncharacterized protein</fullName>
    </submittedName>
</protein>
<dbReference type="Proteomes" id="UP000242560">
    <property type="component" value="Unassembled WGS sequence"/>
</dbReference>
<evidence type="ECO:0000313" key="2">
    <source>
        <dbReference type="Proteomes" id="UP000242560"/>
    </source>
</evidence>
<evidence type="ECO:0000313" key="1">
    <source>
        <dbReference type="EMBL" id="SFJ07197.1"/>
    </source>
</evidence>
<gene>
    <name evidence="1" type="ORF">SAMN05421638_2020</name>
</gene>
<name>A0A1I3NDP7_9FLAO</name>
<proteinExistence type="predicted"/>
<sequence length="52" mass="6317">MLIFGKKLAALLPFFFRFCYKHFINEKQNIKFFNLMFNALHIILKNILHSEI</sequence>
<accession>A0A1I3NDP7</accession>
<dbReference type="EMBL" id="FORQ01000004">
    <property type="protein sequence ID" value="SFJ07197.1"/>
    <property type="molecule type" value="Genomic_DNA"/>
</dbReference>
<dbReference type="AlphaFoldDB" id="A0A1I3NDP7"/>
<reference evidence="2" key="1">
    <citation type="submission" date="2016-10" db="EMBL/GenBank/DDBJ databases">
        <authorList>
            <person name="Varghese N."/>
            <person name="Submissions S."/>
        </authorList>
    </citation>
    <scope>NUCLEOTIDE SEQUENCE [LARGE SCALE GENOMIC DNA]</scope>
    <source>
        <strain evidence="2">DSM 22251</strain>
    </source>
</reference>
<organism evidence="1 2">
    <name type="scientific">Kaistella treverensis</name>
    <dbReference type="NCBI Taxonomy" id="631455"/>
    <lineage>
        <taxon>Bacteria</taxon>
        <taxon>Pseudomonadati</taxon>
        <taxon>Bacteroidota</taxon>
        <taxon>Flavobacteriia</taxon>
        <taxon>Flavobacteriales</taxon>
        <taxon>Weeksellaceae</taxon>
        <taxon>Chryseobacterium group</taxon>
        <taxon>Kaistella</taxon>
    </lineage>
</organism>